<reference evidence="3" key="1">
    <citation type="submission" date="2019-04" db="EMBL/GenBank/DDBJ databases">
        <title>Evolution of Biomass-Degrading Anaerobic Consortia Revealed by Metagenomics.</title>
        <authorList>
            <person name="Peng X."/>
        </authorList>
    </citation>
    <scope>NUCLEOTIDE SEQUENCE</scope>
    <source>
        <strain evidence="3">SIG18</strain>
    </source>
</reference>
<proteinExistence type="predicted"/>
<feature type="compositionally biased region" description="Polar residues" evidence="1">
    <location>
        <begin position="234"/>
        <end position="246"/>
    </location>
</feature>
<keyword evidence="2" id="KW-0472">Membrane</keyword>
<feature type="compositionally biased region" description="Low complexity" evidence="1">
    <location>
        <begin position="270"/>
        <end position="318"/>
    </location>
</feature>
<protein>
    <submittedName>
        <fullName evidence="3">Uncharacterized protein</fullName>
    </submittedName>
</protein>
<dbReference type="Proteomes" id="UP000783037">
    <property type="component" value="Unassembled WGS sequence"/>
</dbReference>
<evidence type="ECO:0000256" key="2">
    <source>
        <dbReference type="SAM" id="Phobius"/>
    </source>
</evidence>
<accession>A0A8T3V6F4</accession>
<name>A0A8T3V6F4_9EURY</name>
<keyword evidence="2" id="KW-0812">Transmembrane</keyword>
<organism evidence="3 4">
    <name type="scientific">Methanobrevibacter thaueri</name>
    <dbReference type="NCBI Taxonomy" id="190975"/>
    <lineage>
        <taxon>Archaea</taxon>
        <taxon>Methanobacteriati</taxon>
        <taxon>Methanobacteriota</taxon>
        <taxon>Methanomada group</taxon>
        <taxon>Methanobacteria</taxon>
        <taxon>Methanobacteriales</taxon>
        <taxon>Methanobacteriaceae</taxon>
        <taxon>Methanobrevibacter</taxon>
    </lineage>
</organism>
<sequence>MKIDSHILFLIVVIGVISAGIVGATVMNSDTSMKQEVFDGITVSVPSDSNFVKVDDGVYKDSNYGIRINTFKNNDSMIDFLKNTKKSKIIPVENQPPQSVAFKKGDRINILVTNGNEGVAVSSKDGGLTAEIANNIVFSNHHKSQKPVGIPFAKQPMNTHKDFNLIMLLIADVDTRIFNVGVFEENVLVVVDNYNEALDQPVEDIESSDSDSESGGDVSDITNQEELNDVLSDPDNQTADASNDNAQDAKTEDSNSSDDIAQATVVSGGDDSLSSNSVNPVSSDNAAGGDNAAPDQTVNSNPQSASQVNSQPSSNQPQEMSVDDCKNLVSQKVLINHPEFMIDSSYDEVTDGYVFTILNNTNIVGKVTVNALTGDYEPDDQLRQVL</sequence>
<evidence type="ECO:0000313" key="3">
    <source>
        <dbReference type="EMBL" id="MBE6502172.1"/>
    </source>
</evidence>
<feature type="transmembrane region" description="Helical" evidence="2">
    <location>
        <begin position="7"/>
        <end position="27"/>
    </location>
</feature>
<keyword evidence="2" id="KW-1133">Transmembrane helix</keyword>
<dbReference type="RefSeq" id="WP_303739265.1">
    <property type="nucleotide sequence ID" value="NZ_SUTK01000033.1"/>
</dbReference>
<dbReference type="EMBL" id="SUTK01000033">
    <property type="protein sequence ID" value="MBE6502172.1"/>
    <property type="molecule type" value="Genomic_DNA"/>
</dbReference>
<gene>
    <name evidence="3" type="ORF">E7Z79_06985</name>
</gene>
<comment type="caution">
    <text evidence="3">The sequence shown here is derived from an EMBL/GenBank/DDBJ whole genome shotgun (WGS) entry which is preliminary data.</text>
</comment>
<dbReference type="AlphaFoldDB" id="A0A8T3V6F4"/>
<evidence type="ECO:0000256" key="1">
    <source>
        <dbReference type="SAM" id="MobiDB-lite"/>
    </source>
</evidence>
<feature type="region of interest" description="Disordered" evidence="1">
    <location>
        <begin position="230"/>
        <end position="321"/>
    </location>
</feature>
<evidence type="ECO:0000313" key="4">
    <source>
        <dbReference type="Proteomes" id="UP000783037"/>
    </source>
</evidence>